<dbReference type="GO" id="GO:0004521">
    <property type="term" value="F:RNA endonuclease activity"/>
    <property type="evidence" value="ECO:0007669"/>
    <property type="project" value="InterPro"/>
</dbReference>
<dbReference type="GO" id="GO:1990604">
    <property type="term" value="C:IRE1-TRAF2-ASK1 complex"/>
    <property type="evidence" value="ECO:0007669"/>
    <property type="project" value="TreeGrafter"/>
</dbReference>
<feature type="non-terminal residue" evidence="2">
    <location>
        <position position="1"/>
    </location>
</feature>
<dbReference type="AlphaFoldDB" id="A0A1D2M3G0"/>
<gene>
    <name evidence="2" type="ORF">Ocin01_19210</name>
</gene>
<dbReference type="PROSITE" id="PS50011">
    <property type="entry name" value="PROTEIN_KINASE_DOM"/>
    <property type="match status" value="1"/>
</dbReference>
<dbReference type="GO" id="GO:0005524">
    <property type="term" value="F:ATP binding"/>
    <property type="evidence" value="ECO:0007669"/>
    <property type="project" value="InterPro"/>
</dbReference>
<dbReference type="Gene3D" id="1.10.510.10">
    <property type="entry name" value="Transferase(Phosphotransferase) domain 1"/>
    <property type="match status" value="1"/>
</dbReference>
<dbReference type="SUPFAM" id="SSF56112">
    <property type="entry name" value="Protein kinase-like (PK-like)"/>
    <property type="match status" value="1"/>
</dbReference>
<dbReference type="GO" id="GO:0051082">
    <property type="term" value="F:unfolded protein binding"/>
    <property type="evidence" value="ECO:0007669"/>
    <property type="project" value="TreeGrafter"/>
</dbReference>
<dbReference type="EMBL" id="LJIJ01005222">
    <property type="protein sequence ID" value="ODM87472.1"/>
    <property type="molecule type" value="Genomic_DNA"/>
</dbReference>
<name>A0A1D2M3G0_ORCCI</name>
<dbReference type="Proteomes" id="UP000094527">
    <property type="component" value="Unassembled WGS sequence"/>
</dbReference>
<dbReference type="InterPro" id="IPR011009">
    <property type="entry name" value="Kinase-like_dom_sf"/>
</dbReference>
<evidence type="ECO:0000313" key="3">
    <source>
        <dbReference type="Proteomes" id="UP000094527"/>
    </source>
</evidence>
<dbReference type="InterPro" id="IPR045133">
    <property type="entry name" value="IRE1/2-like"/>
</dbReference>
<dbReference type="STRING" id="48709.A0A1D2M3G0"/>
<accession>A0A1D2M3G0</accession>
<sequence>KGSKMHIKMKSRGHLKTDTYKKTSTNTDPNLDANLTTWNVVELESKPLRLGSDACIYKGEFGKRAVAVKRIQCRNDEELQKALLLKDSKVGHRNLLRYHSVQKDIEGVYVALDIYDQTLEQQITNLELDAFTSLWILKQITEGLAYLHQNKMVHGNLNPGNILLCWYSERTVCAKIADVGIGYPEPSKMSSAKFLEELDRWKSPELKTFKKMSGACDIFSLGCIFYYVLSGGKHLFSTADPNCKGFWKEDDSNEPKTRLVLGNLQLIKEMTAETTKKRPKVDDILPHHIFWPKEKTLHFLVHVANIIATVKSPEIKAIVKEIEKHYDQVVSPRTRHYLGTWLTFMQMDVGEYRASYIKTAGKHYKNKISGFFN</sequence>
<dbReference type="Pfam" id="PF00069">
    <property type="entry name" value="Pkinase"/>
    <property type="match status" value="1"/>
</dbReference>
<feature type="domain" description="Protein kinase" evidence="1">
    <location>
        <begin position="42"/>
        <end position="290"/>
    </location>
</feature>
<dbReference type="OMA" id="THNALER"/>
<keyword evidence="2" id="KW-0418">Kinase</keyword>
<dbReference type="PANTHER" id="PTHR13954:SF6">
    <property type="entry name" value="NON-SPECIFIC SERINE_THREONINE PROTEIN KINASE"/>
    <property type="match status" value="1"/>
</dbReference>
<dbReference type="GO" id="GO:0004674">
    <property type="term" value="F:protein serine/threonine kinase activity"/>
    <property type="evidence" value="ECO:0007669"/>
    <property type="project" value="InterPro"/>
</dbReference>
<protein>
    <submittedName>
        <fullName evidence="2">Serine/threonine-protein kinase/endoribonuclease IRE2</fullName>
    </submittedName>
</protein>
<dbReference type="GO" id="GO:0036498">
    <property type="term" value="P:IRE1-mediated unfolded protein response"/>
    <property type="evidence" value="ECO:0007669"/>
    <property type="project" value="TreeGrafter"/>
</dbReference>
<proteinExistence type="predicted"/>
<dbReference type="GO" id="GO:0070059">
    <property type="term" value="P:intrinsic apoptotic signaling pathway in response to endoplasmic reticulum stress"/>
    <property type="evidence" value="ECO:0007669"/>
    <property type="project" value="TreeGrafter"/>
</dbReference>
<evidence type="ECO:0000259" key="1">
    <source>
        <dbReference type="PROSITE" id="PS50011"/>
    </source>
</evidence>
<dbReference type="PANTHER" id="PTHR13954">
    <property type="entry name" value="IRE1-RELATED"/>
    <property type="match status" value="1"/>
</dbReference>
<dbReference type="Gene3D" id="3.30.200.20">
    <property type="entry name" value="Phosphorylase Kinase, domain 1"/>
    <property type="match status" value="1"/>
</dbReference>
<organism evidence="2 3">
    <name type="scientific">Orchesella cincta</name>
    <name type="common">Springtail</name>
    <name type="synonym">Podura cincta</name>
    <dbReference type="NCBI Taxonomy" id="48709"/>
    <lineage>
        <taxon>Eukaryota</taxon>
        <taxon>Metazoa</taxon>
        <taxon>Ecdysozoa</taxon>
        <taxon>Arthropoda</taxon>
        <taxon>Hexapoda</taxon>
        <taxon>Collembola</taxon>
        <taxon>Entomobryomorpha</taxon>
        <taxon>Entomobryoidea</taxon>
        <taxon>Orchesellidae</taxon>
        <taxon>Orchesellinae</taxon>
        <taxon>Orchesella</taxon>
    </lineage>
</organism>
<comment type="caution">
    <text evidence="2">The sequence shown here is derived from an EMBL/GenBank/DDBJ whole genome shotgun (WGS) entry which is preliminary data.</text>
</comment>
<keyword evidence="2" id="KW-0808">Transferase</keyword>
<reference evidence="2 3" key="1">
    <citation type="journal article" date="2016" name="Genome Biol. Evol.">
        <title>Gene Family Evolution Reflects Adaptation to Soil Environmental Stressors in the Genome of the Collembolan Orchesella cincta.</title>
        <authorList>
            <person name="Faddeeva-Vakhrusheva A."/>
            <person name="Derks M.F."/>
            <person name="Anvar S.Y."/>
            <person name="Agamennone V."/>
            <person name="Suring W."/>
            <person name="Smit S."/>
            <person name="van Straalen N.M."/>
            <person name="Roelofs D."/>
        </authorList>
    </citation>
    <scope>NUCLEOTIDE SEQUENCE [LARGE SCALE GENOMIC DNA]</scope>
    <source>
        <tissue evidence="2">Mixed pool</tissue>
    </source>
</reference>
<dbReference type="OrthoDB" id="63989at2759"/>
<evidence type="ECO:0000313" key="2">
    <source>
        <dbReference type="EMBL" id="ODM87472.1"/>
    </source>
</evidence>
<keyword evidence="3" id="KW-1185">Reference proteome</keyword>
<dbReference type="InterPro" id="IPR000719">
    <property type="entry name" value="Prot_kinase_dom"/>
</dbReference>